<organism evidence="1 2">
    <name type="scientific">Escherichia coli</name>
    <dbReference type="NCBI Taxonomy" id="562"/>
    <lineage>
        <taxon>Bacteria</taxon>
        <taxon>Pseudomonadati</taxon>
        <taxon>Pseudomonadota</taxon>
        <taxon>Gammaproteobacteria</taxon>
        <taxon>Enterobacterales</taxon>
        <taxon>Enterobacteriaceae</taxon>
        <taxon>Escherichia</taxon>
    </lineage>
</organism>
<evidence type="ECO:0000313" key="2">
    <source>
        <dbReference type="Proteomes" id="UP000372890"/>
    </source>
</evidence>
<sequence>MRFVLFCPSGIVPAQFAALSTGSVGNVTCIRTEEELRNKLRHRPQSVVISAGRPAECAEMWFRFYRDHSFVGGVVRRALFSATGCEYFWRSQKT</sequence>
<gene>
    <name evidence="1" type="ORF">NCTC9001_00634</name>
</gene>
<dbReference type="EMBL" id="CAADIS010000002">
    <property type="protein sequence ID" value="VFS03957.1"/>
    <property type="molecule type" value="Genomic_DNA"/>
</dbReference>
<accession>A0A484VZA8</accession>
<protein>
    <submittedName>
        <fullName evidence="1">Uncharacterized protein</fullName>
    </submittedName>
</protein>
<proteinExistence type="predicted"/>
<dbReference type="Proteomes" id="UP000372890">
    <property type="component" value="Unassembled WGS sequence"/>
</dbReference>
<dbReference type="AlphaFoldDB" id="A0A484VZA8"/>
<name>A0A484VZA8_ECOLX</name>
<evidence type="ECO:0000313" key="1">
    <source>
        <dbReference type="EMBL" id="VFS03957.1"/>
    </source>
</evidence>
<reference evidence="1 2" key="1">
    <citation type="submission" date="2019-03" db="EMBL/GenBank/DDBJ databases">
        <authorList>
            <consortium name="Pathogen Informatics"/>
        </authorList>
    </citation>
    <scope>NUCLEOTIDE SEQUENCE [LARGE SCALE GENOMIC DNA]</scope>
    <source>
        <strain evidence="1 2">NCTC9001</strain>
    </source>
</reference>